<dbReference type="AlphaFoldDB" id="A0A8H2VLL9"/>
<comment type="caution">
    <text evidence="1">The sequence shown here is derived from an EMBL/GenBank/DDBJ whole genome shotgun (WGS) entry which is preliminary data.</text>
</comment>
<dbReference type="Proteomes" id="UP000624404">
    <property type="component" value="Unassembled WGS sequence"/>
</dbReference>
<dbReference type="OrthoDB" id="2687876at2759"/>
<sequence length="155" mass="18664">MIPKHPFFERKEMDIQLAPTPKYTKFECEEHVVQHYMTAIPFPFFGKTMTHPNIKKRVAFHGCLECSLQEQYHEKQFLESFNQGDADETIISCGANIYKRETRQWFNDMEAEKIHAREFHEQIDEGERAWRVHWQAPMFNLSDPNIWTKLRMHSF</sequence>
<name>A0A8H2VLL9_9HELO</name>
<reference evidence="1" key="1">
    <citation type="submission" date="2020-10" db="EMBL/GenBank/DDBJ databases">
        <authorList>
            <person name="Kusch S."/>
        </authorList>
    </citation>
    <scope>NUCLEOTIDE SEQUENCE</scope>
    <source>
        <strain evidence="1">SwB9</strain>
    </source>
</reference>
<protein>
    <submittedName>
        <fullName evidence="1">41dfa7e3-8766-4f27-b406-65ee61427480</fullName>
    </submittedName>
</protein>
<gene>
    <name evidence="1" type="ORF">SCLTRI_LOCUS531</name>
</gene>
<keyword evidence="2" id="KW-1185">Reference proteome</keyword>
<dbReference type="EMBL" id="CAJHIA010000002">
    <property type="protein sequence ID" value="CAD6439891.1"/>
    <property type="molecule type" value="Genomic_DNA"/>
</dbReference>
<proteinExistence type="predicted"/>
<accession>A0A8H2VLL9</accession>
<evidence type="ECO:0000313" key="2">
    <source>
        <dbReference type="Proteomes" id="UP000624404"/>
    </source>
</evidence>
<organism evidence="1 2">
    <name type="scientific">Sclerotinia trifoliorum</name>
    <dbReference type="NCBI Taxonomy" id="28548"/>
    <lineage>
        <taxon>Eukaryota</taxon>
        <taxon>Fungi</taxon>
        <taxon>Dikarya</taxon>
        <taxon>Ascomycota</taxon>
        <taxon>Pezizomycotina</taxon>
        <taxon>Leotiomycetes</taxon>
        <taxon>Helotiales</taxon>
        <taxon>Sclerotiniaceae</taxon>
        <taxon>Sclerotinia</taxon>
    </lineage>
</organism>
<evidence type="ECO:0000313" key="1">
    <source>
        <dbReference type="EMBL" id="CAD6439891.1"/>
    </source>
</evidence>